<reference evidence="7" key="1">
    <citation type="submission" date="2011-05" db="EMBL/GenBank/DDBJ databases">
        <title>Complete sequence of chromosome of Methanothermococcus okinawensis IH1.</title>
        <authorList>
            <consortium name="US DOE Joint Genome Institute"/>
            <person name="Lucas S."/>
            <person name="Han J."/>
            <person name="Lapidus A."/>
            <person name="Cheng J.-F."/>
            <person name="Goodwin L."/>
            <person name="Pitluck S."/>
            <person name="Peters L."/>
            <person name="Mikhailova N."/>
            <person name="Held B."/>
            <person name="Han C."/>
            <person name="Tapia R."/>
            <person name="Land M."/>
            <person name="Hauser L."/>
            <person name="Kyrpides N."/>
            <person name="Ivanova N."/>
            <person name="Pagani I."/>
            <person name="Sieprawska-Lupa M."/>
            <person name="Takai K."/>
            <person name="Miyazaki J."/>
            <person name="Whitman W."/>
            <person name="Woyke T."/>
        </authorList>
    </citation>
    <scope>NUCLEOTIDE SEQUENCE</scope>
    <source>
        <strain evidence="7">IH1</strain>
    </source>
</reference>
<feature type="domain" description="DOD-type homing endonuclease" evidence="6">
    <location>
        <begin position="66"/>
        <end position="138"/>
    </location>
</feature>
<proteinExistence type="inferred from homology"/>
<dbReference type="Pfam" id="PF21350">
    <property type="entry name" value="Cas6_I-A"/>
    <property type="match status" value="1"/>
</dbReference>
<evidence type="ECO:0000256" key="2">
    <source>
        <dbReference type="ARBA" id="ARBA00022884"/>
    </source>
</evidence>
<dbReference type="EMBL" id="CP002792">
    <property type="protein sequence ID" value="AEH06108.1"/>
    <property type="molecule type" value="Genomic_DNA"/>
</dbReference>
<comment type="similarity">
    <text evidence="1">Belongs to the CRISPR-associated protein Cas6/Cse3/CasE family.</text>
</comment>
<dbReference type="GO" id="GO:0016788">
    <property type="term" value="F:hydrolase activity, acting on ester bonds"/>
    <property type="evidence" value="ECO:0007669"/>
    <property type="project" value="InterPro"/>
</dbReference>
<evidence type="ECO:0000313" key="8">
    <source>
        <dbReference type="Proteomes" id="UP000009296"/>
    </source>
</evidence>
<evidence type="ECO:0000259" key="6">
    <source>
        <dbReference type="PROSITE" id="PS50819"/>
    </source>
</evidence>
<dbReference type="PANTHER" id="PTHR36984">
    <property type="entry name" value="CRISPR-ASSOCIATED ENDORIBONUCLEASE CAS6 1"/>
    <property type="match status" value="1"/>
</dbReference>
<dbReference type="NCBIfam" id="TIGR01877">
    <property type="entry name" value="cas_cas6"/>
    <property type="match status" value="1"/>
</dbReference>
<name>F8AMY5_METOI</name>
<feature type="active site" description="Proton acceptor" evidence="5">
    <location>
        <position position="28"/>
    </location>
</feature>
<dbReference type="InterPro" id="IPR004042">
    <property type="entry name" value="Intein_endonuc_central"/>
</dbReference>
<keyword evidence="2" id="KW-0694">RNA-binding</keyword>
<evidence type="ECO:0000256" key="3">
    <source>
        <dbReference type="ARBA" id="ARBA00023118"/>
    </source>
</evidence>
<dbReference type="InterPro" id="IPR010156">
    <property type="entry name" value="CRISPR-assoc_prot_Cas6"/>
</dbReference>
<dbReference type="PROSITE" id="PS50819">
    <property type="entry name" value="INTEIN_ENDONUCLEASE"/>
    <property type="match status" value="1"/>
</dbReference>
<dbReference type="InterPro" id="IPR049435">
    <property type="entry name" value="Cas_Cas6_C"/>
</dbReference>
<dbReference type="GO" id="GO:0051607">
    <property type="term" value="P:defense response to virus"/>
    <property type="evidence" value="ECO:0007669"/>
    <property type="project" value="UniProtKB-KW"/>
</dbReference>
<dbReference type="GO" id="GO:0003723">
    <property type="term" value="F:RNA binding"/>
    <property type="evidence" value="ECO:0007669"/>
    <property type="project" value="UniProtKB-KW"/>
</dbReference>
<dbReference type="Gene3D" id="3.30.70.1890">
    <property type="match status" value="1"/>
</dbReference>
<dbReference type="OrthoDB" id="43942at2157"/>
<dbReference type="PANTHER" id="PTHR36984:SF1">
    <property type="entry name" value="CRISPR-ASSOCIATED ENDORIBONUCLEASE CAS6 1"/>
    <property type="match status" value="1"/>
</dbReference>
<dbReference type="HOGENOM" id="CLU_089858_1_0_2"/>
<evidence type="ECO:0000313" key="7">
    <source>
        <dbReference type="EMBL" id="AEH06108.1"/>
    </source>
</evidence>
<dbReference type="PIRSF" id="PIRSF005054">
    <property type="entry name" value="PF1131"/>
    <property type="match status" value="1"/>
</dbReference>
<dbReference type="KEGG" id="mok:Metok_0112"/>
<dbReference type="STRING" id="647113.Metok_0112"/>
<gene>
    <name evidence="7" type="ordered locus">Metok_0112</name>
</gene>
<organism evidence="7 8">
    <name type="scientific">Methanothermococcus okinawensis (strain DSM 14208 / JCM 11175 / IH1)</name>
    <dbReference type="NCBI Taxonomy" id="647113"/>
    <lineage>
        <taxon>Archaea</taxon>
        <taxon>Methanobacteriati</taxon>
        <taxon>Methanobacteriota</taxon>
        <taxon>Methanomada group</taxon>
        <taxon>Methanococci</taxon>
        <taxon>Methanococcales</taxon>
        <taxon>Methanococcaceae</taxon>
        <taxon>Methanothermococcus</taxon>
    </lineage>
</organism>
<feature type="active site" description="Proton donor" evidence="5">
    <location>
        <position position="43"/>
    </location>
</feature>
<dbReference type="GO" id="GO:0004519">
    <property type="term" value="F:endonuclease activity"/>
    <property type="evidence" value="ECO:0007669"/>
    <property type="project" value="InterPro"/>
</dbReference>
<dbReference type="eggNOG" id="arCOG04342">
    <property type="taxonomic scope" value="Archaea"/>
</dbReference>
<evidence type="ECO:0000256" key="5">
    <source>
        <dbReference type="PIRSR" id="PIRSR005054-50"/>
    </source>
</evidence>
<evidence type="ECO:0000256" key="1">
    <source>
        <dbReference type="ARBA" id="ARBA00005937"/>
    </source>
</evidence>
<evidence type="ECO:0000256" key="4">
    <source>
        <dbReference type="PIRSR" id="PIRSR005054-1"/>
    </source>
</evidence>
<dbReference type="Gene3D" id="3.30.70.1900">
    <property type="match status" value="1"/>
</dbReference>
<dbReference type="GeneID" id="10772228"/>
<dbReference type="InterPro" id="IPR045747">
    <property type="entry name" value="CRISPR-assoc_prot_Cas6_N_sf"/>
</dbReference>
<feature type="site" description="Transition state stabilizer" evidence="4">
    <location>
        <position position="49"/>
    </location>
</feature>
<dbReference type="RefSeq" id="WP_013866294.1">
    <property type="nucleotide sequence ID" value="NC_015636.1"/>
</dbReference>
<keyword evidence="8" id="KW-1185">Reference proteome</keyword>
<accession>F8AMY5</accession>
<dbReference type="AlphaFoldDB" id="F8AMY5"/>
<sequence length="233" mass="27889">MRIKLELRTEKEKLIPFNYQYHLASAIYDVLHNFNPEYSKKLHDYDRYKFFTFSRLDIARRKLNKDNGIITKDGRAYLHISSPDDEFMKNFIDGLFNCYGELDVGGIKFMPYTLTIEKIPEEFNMLKTISPVYLRMGNKENDKIIDILPDDSRFYEYFKNNLINKYERFYGKCDYDFDFEIRAFKKKRVELKGIYHRCSELVFKVEGDYELIKFGYECGFGEKNSMGFGICKV</sequence>
<protein>
    <submittedName>
        <fullName evidence="7">CRISPR-associated protein Cas6</fullName>
    </submittedName>
</protein>
<keyword evidence="3" id="KW-0051">Antiviral defense</keyword>
<dbReference type="Proteomes" id="UP000009296">
    <property type="component" value="Chromosome"/>
</dbReference>
<dbReference type="Pfam" id="PF01881">
    <property type="entry name" value="Cas_Cas6_C"/>
    <property type="match status" value="1"/>
</dbReference>